<dbReference type="GO" id="GO:0005886">
    <property type="term" value="C:plasma membrane"/>
    <property type="evidence" value="ECO:0007669"/>
    <property type="project" value="UniProtKB-SubCell"/>
</dbReference>
<accession>A0A2K4FCB6</accession>
<dbReference type="InterPro" id="IPR029044">
    <property type="entry name" value="Nucleotide-diphossugar_trans"/>
</dbReference>
<dbReference type="EMBL" id="PPPX01000011">
    <property type="protein sequence ID" value="POA09002.1"/>
    <property type="molecule type" value="Genomic_DNA"/>
</dbReference>
<evidence type="ECO:0000256" key="6">
    <source>
        <dbReference type="ARBA" id="ARBA00023136"/>
    </source>
</evidence>
<keyword evidence="6" id="KW-0472">Membrane</keyword>
<dbReference type="Proteomes" id="UP000242712">
    <property type="component" value="Unassembled WGS sequence"/>
</dbReference>
<dbReference type="SUPFAM" id="SSF53756">
    <property type="entry name" value="UDP-Glycosyltransferase/glycogen phosphorylase"/>
    <property type="match status" value="1"/>
</dbReference>
<comment type="similarity">
    <text evidence="2">Belongs to the CDP-glycerol glycerophosphotransferase family.</text>
</comment>
<keyword evidence="5" id="KW-0777">Teichoic acid biosynthesis</keyword>
<dbReference type="AlphaFoldDB" id="A0A2K4FCB6"/>
<comment type="subcellular location">
    <subcellularLocation>
        <location evidence="1">Cell membrane</location>
        <topology evidence="1">Peripheral membrane protein</topology>
    </subcellularLocation>
</comment>
<proteinExistence type="inferred from homology"/>
<dbReference type="InterPro" id="IPR043148">
    <property type="entry name" value="TagF_C"/>
</dbReference>
<evidence type="ECO:0000256" key="4">
    <source>
        <dbReference type="ARBA" id="ARBA00022679"/>
    </source>
</evidence>
<evidence type="ECO:0000256" key="1">
    <source>
        <dbReference type="ARBA" id="ARBA00004202"/>
    </source>
</evidence>
<evidence type="ECO:0000256" key="2">
    <source>
        <dbReference type="ARBA" id="ARBA00010488"/>
    </source>
</evidence>
<dbReference type="RefSeq" id="WP_103371946.1">
    <property type="nucleotide sequence ID" value="NZ_CBCRVO010000002.1"/>
</dbReference>
<evidence type="ECO:0000256" key="3">
    <source>
        <dbReference type="ARBA" id="ARBA00022475"/>
    </source>
</evidence>
<evidence type="ECO:0000259" key="7">
    <source>
        <dbReference type="Pfam" id="PF00535"/>
    </source>
</evidence>
<name>A0A2K4FCB6_9STAP</name>
<protein>
    <submittedName>
        <fullName evidence="8">CDP-glycerol:glycerophosphate glycerophosphotransferase</fullName>
    </submittedName>
</protein>
<dbReference type="InterPro" id="IPR051612">
    <property type="entry name" value="Teichoic_Acid_Biosynth"/>
</dbReference>
<dbReference type="Pfam" id="PF04464">
    <property type="entry name" value="Glyphos_transf"/>
    <property type="match status" value="1"/>
</dbReference>
<dbReference type="InterPro" id="IPR043149">
    <property type="entry name" value="TagF_N"/>
</dbReference>
<comment type="caution">
    <text evidence="8">The sequence shown here is derived from an EMBL/GenBank/DDBJ whole genome shotgun (WGS) entry which is preliminary data.</text>
</comment>
<dbReference type="PANTHER" id="PTHR37316:SF3">
    <property type="entry name" value="TEICHOIC ACID GLYCEROL-PHOSPHATE TRANSFERASE"/>
    <property type="match status" value="1"/>
</dbReference>
<keyword evidence="3" id="KW-1003">Cell membrane</keyword>
<organism evidence="8 9">
    <name type="scientific">Staphylococcus argensis</name>
    <dbReference type="NCBI Taxonomy" id="1607738"/>
    <lineage>
        <taxon>Bacteria</taxon>
        <taxon>Bacillati</taxon>
        <taxon>Bacillota</taxon>
        <taxon>Bacilli</taxon>
        <taxon>Bacillales</taxon>
        <taxon>Staphylococcaceae</taxon>
        <taxon>Staphylococcus</taxon>
    </lineage>
</organism>
<dbReference type="GO" id="GO:0047355">
    <property type="term" value="F:CDP-glycerol glycerophosphotransferase activity"/>
    <property type="evidence" value="ECO:0007669"/>
    <property type="project" value="InterPro"/>
</dbReference>
<dbReference type="InterPro" id="IPR007554">
    <property type="entry name" value="Glycerophosphate_synth"/>
</dbReference>
<sequence length="723" mass="84909">MNNLTVIIPYYNNEETLKACINSLKDQRYQEFNYIFINDGSTDASAQIVESEMADVDSERVQHITLKENHGHAHARNKGMEAVDTPYFMFVDADDVLASYALRFYSQNLNQADALIAPIHKFAVRTPQYVDLNKVKVRYYHGKGNANSFLRKNSVCNMILRTGIVRGNNLRFDEDIQIYADQTFLLQYVQHVDRFVRIYGFPFYFRGELLDPFNTLQLSERAFNLRFNDYVKSFYKSIQLTDNRENQQFLKTKMVNTLISSFDPSHPDVHERYLDHRNLLSEVSKDLLPSILKSKKFLFGVEMALTALGKNDSAQKFNHFRYVTRHLKNVILRNKDQDLSRYKLTDKPENVDEKTIVFETFGGKNYSDSPKYIYEYMAKHYPYFNYKWIVKKPDKTEVPGPAEKVKKNSRAYYEAYSQASHWVSNARIPLSINKKPNQLYYQTWHGTPLKRLAGDQKYVRMPGTTTAKYKVNFRTETDRWDYLVSPNRHSTDIFQSAFWMDRDRILETGYPRNDILVNRQDDQELIKHIREKVNIPEGKKVIMYAPTWRDDEFVKKGQYLFNLKIDLENLYKELGNDTVILLRMHYLIANALDLAGYEDFAIDVSDYDDVSELFLISDALITDYSSVMFDYGILKRPQFFFAYDIEKYDKGLRGFYMDYKSDLPGPIHTDAYELTENLKDLDKVQKDYQDKIDAFYERFCSIEKGNASQIIGDMIAKDIEGKE</sequence>
<dbReference type="GeneID" id="98298375"/>
<keyword evidence="9" id="KW-1185">Reference proteome</keyword>
<keyword evidence="4 8" id="KW-0808">Transferase</keyword>
<dbReference type="CDD" id="cd00761">
    <property type="entry name" value="Glyco_tranf_GTA_type"/>
    <property type="match status" value="1"/>
</dbReference>
<dbReference type="GO" id="GO:0019350">
    <property type="term" value="P:teichoic acid biosynthetic process"/>
    <property type="evidence" value="ECO:0007669"/>
    <property type="project" value="UniProtKB-KW"/>
</dbReference>
<dbReference type="Gene3D" id="3.40.50.12580">
    <property type="match status" value="1"/>
</dbReference>
<dbReference type="InterPro" id="IPR001173">
    <property type="entry name" value="Glyco_trans_2-like"/>
</dbReference>
<evidence type="ECO:0000256" key="5">
    <source>
        <dbReference type="ARBA" id="ARBA00022944"/>
    </source>
</evidence>
<gene>
    <name evidence="8" type="ORF">CD039_08430</name>
</gene>
<dbReference type="Pfam" id="PF00535">
    <property type="entry name" value="Glycos_transf_2"/>
    <property type="match status" value="1"/>
</dbReference>
<evidence type="ECO:0000313" key="9">
    <source>
        <dbReference type="Proteomes" id="UP000242712"/>
    </source>
</evidence>
<reference evidence="8 9" key="1">
    <citation type="submission" date="2017-08" db="EMBL/GenBank/DDBJ databases">
        <title>Draft genome sequences of 64 type strains of genus Staph aureus.</title>
        <authorList>
            <person name="Cole K."/>
            <person name="Golubchik T."/>
            <person name="Russell J."/>
            <person name="Foster D."/>
            <person name="Llewelyn M."/>
            <person name="Wilson D."/>
            <person name="Crook D."/>
            <person name="Paul J."/>
        </authorList>
    </citation>
    <scope>NUCLEOTIDE SEQUENCE [LARGE SCALE GENOMIC DNA]</scope>
    <source>
        <strain evidence="8 9">DSM 29875</strain>
    </source>
</reference>
<dbReference type="PANTHER" id="PTHR37316">
    <property type="entry name" value="TEICHOIC ACID GLYCEROL-PHOSPHATE PRIMASE"/>
    <property type="match status" value="1"/>
</dbReference>
<feature type="domain" description="Glycosyltransferase 2-like" evidence="7">
    <location>
        <begin position="5"/>
        <end position="103"/>
    </location>
</feature>
<evidence type="ECO:0000313" key="8">
    <source>
        <dbReference type="EMBL" id="POA09002.1"/>
    </source>
</evidence>
<dbReference type="Gene3D" id="3.40.50.11820">
    <property type="match status" value="1"/>
</dbReference>
<dbReference type="SUPFAM" id="SSF53448">
    <property type="entry name" value="Nucleotide-diphospho-sugar transferases"/>
    <property type="match status" value="1"/>
</dbReference>
<dbReference type="Gene3D" id="3.90.550.10">
    <property type="entry name" value="Spore Coat Polysaccharide Biosynthesis Protein SpsA, Chain A"/>
    <property type="match status" value="1"/>
</dbReference>
<dbReference type="OrthoDB" id="9811865at2"/>